<dbReference type="PANTHER" id="PTHR30160:SF19">
    <property type="entry name" value="LIPOPOLYSACCHARIDE HEPTOSYLTRANSFERASE 1"/>
    <property type="match status" value="1"/>
</dbReference>
<accession>A0A6H1WS91</accession>
<organism evidence="14 15">
    <name type="scientific">Thermosulfurimonas marina</name>
    <dbReference type="NCBI Taxonomy" id="2047767"/>
    <lineage>
        <taxon>Bacteria</taxon>
        <taxon>Pseudomonadati</taxon>
        <taxon>Thermodesulfobacteriota</taxon>
        <taxon>Thermodesulfobacteria</taxon>
        <taxon>Thermodesulfobacteriales</taxon>
        <taxon>Thermodesulfobacteriaceae</taxon>
        <taxon>Thermosulfurimonas</taxon>
    </lineage>
</organism>
<dbReference type="GO" id="GO:0009244">
    <property type="term" value="P:lipopolysaccharide core region biosynthetic process"/>
    <property type="evidence" value="ECO:0007669"/>
    <property type="project" value="InterPro"/>
</dbReference>
<evidence type="ECO:0000256" key="4">
    <source>
        <dbReference type="ARBA" id="ARBA00022519"/>
    </source>
</evidence>
<evidence type="ECO:0000256" key="6">
    <source>
        <dbReference type="ARBA" id="ARBA00022679"/>
    </source>
</evidence>
<dbReference type="GO" id="GO:0008713">
    <property type="term" value="F:ADP-heptose-lipopolysaccharide heptosyltransferase activity"/>
    <property type="evidence" value="ECO:0007669"/>
    <property type="project" value="TreeGrafter"/>
</dbReference>
<evidence type="ECO:0000256" key="11">
    <source>
        <dbReference type="ARBA" id="ARBA00044190"/>
    </source>
</evidence>
<evidence type="ECO:0000256" key="8">
    <source>
        <dbReference type="ARBA" id="ARBA00023136"/>
    </source>
</evidence>
<evidence type="ECO:0000256" key="10">
    <source>
        <dbReference type="ARBA" id="ARBA00044041"/>
    </source>
</evidence>
<evidence type="ECO:0000256" key="13">
    <source>
        <dbReference type="ARBA" id="ARBA00049201"/>
    </source>
</evidence>
<comment type="pathway">
    <text evidence="2">Bacterial outer membrane biogenesis; LPS core biosynthesis.</text>
</comment>
<dbReference type="InterPro" id="IPR002201">
    <property type="entry name" value="Glyco_trans_9"/>
</dbReference>
<reference evidence="14 15" key="1">
    <citation type="submission" date="2019-08" db="EMBL/GenBank/DDBJ databases">
        <title>Complete genome sequence of Thermosulfurimonas marina SU872T, an anaerobic thermophilic chemolithoautotrophic bacterium isolated from a shallow marine hydrothermal vent.</title>
        <authorList>
            <person name="Allioux M."/>
            <person name="Jebbar M."/>
            <person name="Slobodkina G."/>
            <person name="Slobodkin A."/>
            <person name="Moalic Y."/>
            <person name="Frolova A."/>
            <person name="Shao Z."/>
            <person name="Alain K."/>
        </authorList>
    </citation>
    <scope>NUCLEOTIDE SEQUENCE [LARGE SCALE GENOMIC DNA]</scope>
    <source>
        <strain evidence="14 15">SU872</strain>
    </source>
</reference>
<dbReference type="PANTHER" id="PTHR30160">
    <property type="entry name" value="TETRAACYLDISACCHARIDE 4'-KINASE-RELATED"/>
    <property type="match status" value="1"/>
</dbReference>
<protein>
    <recommendedName>
        <fullName evidence="11">Lipopolysaccharide heptosyltransferase 1</fullName>
        <ecNumber evidence="10">2.4.99.23</ecNumber>
    </recommendedName>
    <alternativeName>
        <fullName evidence="12">ADP-heptose:lipopolysaccharide heptosyltransferase I</fullName>
    </alternativeName>
</protein>
<dbReference type="Pfam" id="PF01075">
    <property type="entry name" value="Glyco_transf_9"/>
    <property type="match status" value="1"/>
</dbReference>
<dbReference type="GO" id="GO:0005829">
    <property type="term" value="C:cytosol"/>
    <property type="evidence" value="ECO:0007669"/>
    <property type="project" value="TreeGrafter"/>
</dbReference>
<gene>
    <name evidence="14" type="primary">waaC</name>
    <name evidence="14" type="ORF">FVE67_04075</name>
</gene>
<evidence type="ECO:0000313" key="15">
    <source>
        <dbReference type="Proteomes" id="UP000501253"/>
    </source>
</evidence>
<keyword evidence="7" id="KW-0448">Lipopolysaccharide biosynthesis</keyword>
<keyword evidence="5" id="KW-0328">Glycosyltransferase</keyword>
<evidence type="ECO:0000256" key="9">
    <source>
        <dbReference type="ARBA" id="ARBA00043995"/>
    </source>
</evidence>
<evidence type="ECO:0000256" key="7">
    <source>
        <dbReference type="ARBA" id="ARBA00022985"/>
    </source>
</evidence>
<evidence type="ECO:0000256" key="12">
    <source>
        <dbReference type="ARBA" id="ARBA00044330"/>
    </source>
</evidence>
<dbReference type="InterPro" id="IPR051199">
    <property type="entry name" value="LPS_LOS_Heptosyltrfase"/>
</dbReference>
<keyword evidence="15" id="KW-1185">Reference proteome</keyword>
<keyword evidence="4" id="KW-0997">Cell inner membrane</keyword>
<evidence type="ECO:0000256" key="1">
    <source>
        <dbReference type="ARBA" id="ARBA00004515"/>
    </source>
</evidence>
<evidence type="ECO:0000256" key="2">
    <source>
        <dbReference type="ARBA" id="ARBA00004713"/>
    </source>
</evidence>
<dbReference type="AlphaFoldDB" id="A0A6H1WS91"/>
<dbReference type="Proteomes" id="UP000501253">
    <property type="component" value="Chromosome"/>
</dbReference>
<dbReference type="Gene3D" id="3.40.50.2000">
    <property type="entry name" value="Glycogen Phosphorylase B"/>
    <property type="match status" value="2"/>
</dbReference>
<dbReference type="NCBIfam" id="TIGR02193">
    <property type="entry name" value="heptsyl_trn_I"/>
    <property type="match status" value="1"/>
</dbReference>
<dbReference type="InterPro" id="IPR011908">
    <property type="entry name" value="LipoPS_heptosylTferase-I"/>
</dbReference>
<keyword evidence="8" id="KW-0472">Membrane</keyword>
<comment type="similarity">
    <text evidence="9">Belongs to the glycosyltransferase 9 family.</text>
</comment>
<dbReference type="EMBL" id="CP042909">
    <property type="protein sequence ID" value="QJA06024.1"/>
    <property type="molecule type" value="Genomic_DNA"/>
</dbReference>
<evidence type="ECO:0000313" key="14">
    <source>
        <dbReference type="EMBL" id="QJA06024.1"/>
    </source>
</evidence>
<dbReference type="EC" id="2.4.99.23" evidence="10"/>
<evidence type="ECO:0000256" key="3">
    <source>
        <dbReference type="ARBA" id="ARBA00022475"/>
    </source>
</evidence>
<keyword evidence="3" id="KW-1003">Cell membrane</keyword>
<keyword evidence="6 14" id="KW-0808">Transferase</keyword>
<name>A0A6H1WS91_9BACT</name>
<comment type="catalytic activity">
    <reaction evidence="13">
        <text>an alpha-Kdo-(2-&gt;4)-alpha-Kdo-(2-&gt;6)-lipid A + ADP-L-glycero-beta-D-manno-heptose = an L-alpha-D-Hep-(1-&gt;5)-[alpha-Kdo-(2-&gt;4)]-alpha-Kdo-(2-&gt;6)-lipid A + ADP + H(+)</text>
        <dbReference type="Rhea" id="RHEA:74067"/>
        <dbReference type="ChEBI" id="CHEBI:15378"/>
        <dbReference type="ChEBI" id="CHEBI:61506"/>
        <dbReference type="ChEBI" id="CHEBI:176431"/>
        <dbReference type="ChEBI" id="CHEBI:193068"/>
        <dbReference type="ChEBI" id="CHEBI:456216"/>
        <dbReference type="EC" id="2.4.99.23"/>
    </reaction>
</comment>
<sequence length="424" mass="47153">MWKSWSGSSRAWWTEGTPWWSSSTTWRSSRPQTGSWTWVPRGARREGRSSIRGHLKGSWPWRPLRPRPCGPIFKEENEVPRVLLVKLSALGDVIQTLPVLSALKRARENWRIDWVVEEENAEILRGHPLIEELFPFPRRRILRLLRSGEIGKALKLWGEFLEGLRARPYEVVLDLQGLFKSALVVALARGKRKLGFANHREGSTLVLTEKLPAYDPDLHAVRRYLSAAEILGGVAEPVDFPMAPYPSAGEMARKLGLPPPPWLVFIPATRWETKLWPEEHWRALAERAPAFGLPLLWVGGPGDREYVSRLAVSGLNLAGGLSLKELAGILSGAAAVVSVDTGPMHLAAALGRPVVALFGPTAPWRTGPFGKGHRILHSGLPCAPCFRRRCPAPRCLSGISPEEVLKALREVLAGNRAENPQVRK</sequence>
<dbReference type="CDD" id="cd03789">
    <property type="entry name" value="GT9_LPS_heptosyltransferase"/>
    <property type="match status" value="1"/>
</dbReference>
<evidence type="ECO:0000256" key="5">
    <source>
        <dbReference type="ARBA" id="ARBA00022676"/>
    </source>
</evidence>
<dbReference type="SUPFAM" id="SSF53756">
    <property type="entry name" value="UDP-Glycosyltransferase/glycogen phosphorylase"/>
    <property type="match status" value="1"/>
</dbReference>
<dbReference type="GO" id="GO:0005886">
    <property type="term" value="C:plasma membrane"/>
    <property type="evidence" value="ECO:0007669"/>
    <property type="project" value="UniProtKB-SubCell"/>
</dbReference>
<comment type="subcellular location">
    <subcellularLocation>
        <location evidence="1">Cell inner membrane</location>
        <topology evidence="1">Peripheral membrane protein</topology>
        <orientation evidence="1">Cytoplasmic side</orientation>
    </subcellularLocation>
</comment>
<proteinExistence type="inferred from homology"/>
<dbReference type="KEGG" id="tmai:FVE67_04075"/>